<dbReference type="InterPro" id="IPR010281">
    <property type="entry name" value="DUF885"/>
</dbReference>
<dbReference type="Proteomes" id="UP001161390">
    <property type="component" value="Unassembled WGS sequence"/>
</dbReference>
<evidence type="ECO:0008006" key="3">
    <source>
        <dbReference type="Google" id="ProtNLM"/>
    </source>
</evidence>
<comment type="caution">
    <text evidence="1">The sequence shown here is derived from an EMBL/GenBank/DDBJ whole genome shotgun (WGS) entry which is preliminary data.</text>
</comment>
<dbReference type="EMBL" id="BSNJ01000004">
    <property type="protein sequence ID" value="GLQ20935.1"/>
    <property type="molecule type" value="Genomic_DNA"/>
</dbReference>
<organism evidence="1 2">
    <name type="scientific">Algimonas porphyrae</name>
    <dbReference type="NCBI Taxonomy" id="1128113"/>
    <lineage>
        <taxon>Bacteria</taxon>
        <taxon>Pseudomonadati</taxon>
        <taxon>Pseudomonadota</taxon>
        <taxon>Alphaproteobacteria</taxon>
        <taxon>Maricaulales</taxon>
        <taxon>Robiginitomaculaceae</taxon>
        <taxon>Algimonas</taxon>
    </lineage>
</organism>
<keyword evidence="2" id="KW-1185">Reference proteome</keyword>
<reference evidence="1" key="1">
    <citation type="journal article" date="2014" name="Int. J. Syst. Evol. Microbiol.">
        <title>Complete genome of a new Firmicutes species belonging to the dominant human colonic microbiota ('Ruminococcus bicirculans') reveals two chromosomes and a selective capacity to utilize plant glucans.</title>
        <authorList>
            <consortium name="NISC Comparative Sequencing Program"/>
            <person name="Wegmann U."/>
            <person name="Louis P."/>
            <person name="Goesmann A."/>
            <person name="Henrissat B."/>
            <person name="Duncan S.H."/>
            <person name="Flint H.J."/>
        </authorList>
    </citation>
    <scope>NUCLEOTIDE SEQUENCE</scope>
    <source>
        <strain evidence="1">NBRC 108216</strain>
    </source>
</reference>
<dbReference type="RefSeq" id="WP_284371981.1">
    <property type="nucleotide sequence ID" value="NZ_BSNJ01000004.1"/>
</dbReference>
<gene>
    <name evidence="1" type="ORF">GCM10007854_18900</name>
</gene>
<dbReference type="PANTHER" id="PTHR33361:SF2">
    <property type="entry name" value="DUF885 DOMAIN-CONTAINING PROTEIN"/>
    <property type="match status" value="1"/>
</dbReference>
<protein>
    <recommendedName>
        <fullName evidence="3">DUF885 domain-containing protein</fullName>
    </recommendedName>
</protein>
<accession>A0ABQ5V1L4</accession>
<dbReference type="PANTHER" id="PTHR33361">
    <property type="entry name" value="GLR0591 PROTEIN"/>
    <property type="match status" value="1"/>
</dbReference>
<reference evidence="1" key="2">
    <citation type="submission" date="2023-01" db="EMBL/GenBank/DDBJ databases">
        <title>Draft genome sequence of Algimonas porphyrae strain NBRC 108216.</title>
        <authorList>
            <person name="Sun Q."/>
            <person name="Mori K."/>
        </authorList>
    </citation>
    <scope>NUCLEOTIDE SEQUENCE</scope>
    <source>
        <strain evidence="1">NBRC 108216</strain>
    </source>
</reference>
<evidence type="ECO:0000313" key="2">
    <source>
        <dbReference type="Proteomes" id="UP001161390"/>
    </source>
</evidence>
<proteinExistence type="predicted"/>
<name>A0ABQ5V1L4_9PROT</name>
<sequence length="563" mass="63113">MSDADARFEGLLEAHWDWTLSTAPTFATSLGVRDYDDRLSDPSLEAYDVQVERQKEFLAQFEAIDPAGLSPDNQLNLQLIQLELESAIEAASYGGRYMAMTNRAGPHTVITGMVSRLPFRTPADYDSYLARLAAAPDYLAKATGRLRSGIEAGWVQPCAPMAGYEASIRAHIVDDINESVMMDAFDTRPTGVNPEAFAAYRQRAETLITDAVIPGLEAFERFYLDEYAPNCRTDVGLSSIEGGADYYDYLAKMFTTTELTPDAIHQIGLSEVARIRAEMDAVQQEAGFDGTFKAFQDFLRTSPEFYPKTAQERMDAAAVILKKMDGKLPELFTKFPRMPYGIKEIPLDVAEKTTTAYYSRPAGDGSRAGFYYINTTNLDKRPLYEMEALSLHEAVPGHHFQIALSQELTLPNFRKYGGFTAFIEGWGLYSERLGLDVGFYETPYTNFGRLSYEMWRACRLVVDTGMHSMGWTREEAVNYMIDNTGLSVKNINNEVDRYITRPGQALAYKIGELKIRELRALAEAELGDGFDIRLFHDTVLENGAVPLSVLEEKVKAWVETQKP</sequence>
<evidence type="ECO:0000313" key="1">
    <source>
        <dbReference type="EMBL" id="GLQ20935.1"/>
    </source>
</evidence>
<dbReference type="Pfam" id="PF05960">
    <property type="entry name" value="DUF885"/>
    <property type="match status" value="1"/>
</dbReference>